<dbReference type="Pfam" id="PF00069">
    <property type="entry name" value="Pkinase"/>
    <property type="match status" value="1"/>
</dbReference>
<feature type="domain" description="Protein kinase" evidence="10">
    <location>
        <begin position="4"/>
        <end position="308"/>
    </location>
</feature>
<name>A0A8B7YBN6_ACAPL</name>
<feature type="region of interest" description="Disordered" evidence="9">
    <location>
        <begin position="333"/>
        <end position="370"/>
    </location>
</feature>
<keyword evidence="2" id="KW-0723">Serine/threonine-protein kinase</keyword>
<dbReference type="PANTHER" id="PTHR43671:SF98">
    <property type="entry name" value="SERINE_THREONINE-PROTEIN KINASE NEK11"/>
    <property type="match status" value="1"/>
</dbReference>
<keyword evidence="11" id="KW-1185">Reference proteome</keyword>
<dbReference type="InterPro" id="IPR000719">
    <property type="entry name" value="Prot_kinase_dom"/>
</dbReference>
<keyword evidence="4" id="KW-0547">Nucleotide-binding</keyword>
<proteinExistence type="predicted"/>
<evidence type="ECO:0000256" key="2">
    <source>
        <dbReference type="ARBA" id="ARBA00022527"/>
    </source>
</evidence>
<dbReference type="PANTHER" id="PTHR43671">
    <property type="entry name" value="SERINE/THREONINE-PROTEIN KINASE NEK"/>
    <property type="match status" value="1"/>
</dbReference>
<dbReference type="PROSITE" id="PS50011">
    <property type="entry name" value="PROTEIN_KINASE_DOM"/>
    <property type="match status" value="1"/>
</dbReference>
<dbReference type="InterPro" id="IPR011009">
    <property type="entry name" value="Kinase-like_dom_sf"/>
</dbReference>
<dbReference type="SMART" id="SM00220">
    <property type="entry name" value="S_TKc"/>
    <property type="match status" value="1"/>
</dbReference>
<evidence type="ECO:0000313" key="11">
    <source>
        <dbReference type="Proteomes" id="UP000694845"/>
    </source>
</evidence>
<dbReference type="Proteomes" id="UP000694845">
    <property type="component" value="Unplaced"/>
</dbReference>
<dbReference type="OrthoDB" id="1405469at2759"/>
<dbReference type="KEGG" id="aplc:110979300"/>
<dbReference type="GO" id="GO:0004674">
    <property type="term" value="F:protein serine/threonine kinase activity"/>
    <property type="evidence" value="ECO:0007669"/>
    <property type="project" value="UniProtKB-KW"/>
</dbReference>
<dbReference type="OMA" id="YLPKHEN"/>
<evidence type="ECO:0000256" key="7">
    <source>
        <dbReference type="ARBA" id="ARBA00047899"/>
    </source>
</evidence>
<dbReference type="Gene3D" id="1.10.510.10">
    <property type="entry name" value="Transferase(Phosphotransferase) domain 1"/>
    <property type="match status" value="1"/>
</dbReference>
<dbReference type="InterPro" id="IPR050660">
    <property type="entry name" value="NEK_Ser/Thr_kinase"/>
</dbReference>
<feature type="region of interest" description="Disordered" evidence="9">
    <location>
        <begin position="385"/>
        <end position="404"/>
    </location>
</feature>
<comment type="catalytic activity">
    <reaction evidence="8">
        <text>L-seryl-[protein] + ATP = O-phospho-L-seryl-[protein] + ADP + H(+)</text>
        <dbReference type="Rhea" id="RHEA:17989"/>
        <dbReference type="Rhea" id="RHEA-COMP:9863"/>
        <dbReference type="Rhea" id="RHEA-COMP:11604"/>
        <dbReference type="ChEBI" id="CHEBI:15378"/>
        <dbReference type="ChEBI" id="CHEBI:29999"/>
        <dbReference type="ChEBI" id="CHEBI:30616"/>
        <dbReference type="ChEBI" id="CHEBI:83421"/>
        <dbReference type="ChEBI" id="CHEBI:456216"/>
        <dbReference type="EC" id="2.7.11.1"/>
    </reaction>
</comment>
<feature type="compositionally biased region" description="Polar residues" evidence="9">
    <location>
        <begin position="385"/>
        <end position="397"/>
    </location>
</feature>
<reference evidence="12 13" key="1">
    <citation type="submission" date="2025-04" db="UniProtKB">
        <authorList>
            <consortium name="RefSeq"/>
        </authorList>
    </citation>
    <scope>IDENTIFICATION</scope>
</reference>
<keyword evidence="5" id="KW-0418">Kinase</keyword>
<sequence>MNQYTPVERLCSGYFGSDHRVKERRPGRKERHVKLVPCGSKEFALRALSVYKEMACYLPKHENVAKVKEAFLHRQQGTVYLCSVGKEYGGHQALNEFLLQKHSGLTDDAYKAIFLQITTGLSYLHSNDIAHNTLTSYSVIVTEIYNGTGVAKLTDYGFAQLCLQATDDCYDLEEGRSLSLMYALPPEAYHSKWGREFDKPNRAADIFMLAMLFNAAADHSLLPLPKSKKRQRGEENRVLATFLPFPGYGSVPVGKFLHNNPSVDLDHQLFRTVSPDLRRLLRRMALLEPNDRPAPTGVIQMLNSCKTIRKPPSTEEADTSSFKVPLAPLMTANRKRRSSSIPFDPMAAGRASKKSKMAGPAREWEKSTSEAASNLIRRASLRLSQRAKSVSDFLNQKKSVKITD</sequence>
<evidence type="ECO:0000256" key="1">
    <source>
        <dbReference type="ARBA" id="ARBA00012513"/>
    </source>
</evidence>
<keyword evidence="6" id="KW-0067">ATP-binding</keyword>
<evidence type="ECO:0000259" key="10">
    <source>
        <dbReference type="PROSITE" id="PS50011"/>
    </source>
</evidence>
<evidence type="ECO:0000313" key="12">
    <source>
        <dbReference type="RefSeq" id="XP_022090664.1"/>
    </source>
</evidence>
<organism evidence="11 12">
    <name type="scientific">Acanthaster planci</name>
    <name type="common">Crown-of-thorns starfish</name>
    <dbReference type="NCBI Taxonomy" id="133434"/>
    <lineage>
        <taxon>Eukaryota</taxon>
        <taxon>Metazoa</taxon>
        <taxon>Echinodermata</taxon>
        <taxon>Eleutherozoa</taxon>
        <taxon>Asterozoa</taxon>
        <taxon>Asteroidea</taxon>
        <taxon>Valvatacea</taxon>
        <taxon>Valvatida</taxon>
        <taxon>Acanthasteridae</taxon>
        <taxon>Acanthaster</taxon>
    </lineage>
</organism>
<evidence type="ECO:0000313" key="13">
    <source>
        <dbReference type="RefSeq" id="XP_022090665.1"/>
    </source>
</evidence>
<dbReference type="AlphaFoldDB" id="A0A8B7YBN6"/>
<dbReference type="SUPFAM" id="SSF56112">
    <property type="entry name" value="Protein kinase-like (PK-like)"/>
    <property type="match status" value="1"/>
</dbReference>
<accession>A0A8B7YBN6</accession>
<dbReference type="GeneID" id="110979300"/>
<comment type="catalytic activity">
    <reaction evidence="7">
        <text>L-threonyl-[protein] + ATP = O-phospho-L-threonyl-[protein] + ADP + H(+)</text>
        <dbReference type="Rhea" id="RHEA:46608"/>
        <dbReference type="Rhea" id="RHEA-COMP:11060"/>
        <dbReference type="Rhea" id="RHEA-COMP:11605"/>
        <dbReference type="ChEBI" id="CHEBI:15378"/>
        <dbReference type="ChEBI" id="CHEBI:30013"/>
        <dbReference type="ChEBI" id="CHEBI:30616"/>
        <dbReference type="ChEBI" id="CHEBI:61977"/>
        <dbReference type="ChEBI" id="CHEBI:456216"/>
        <dbReference type="EC" id="2.7.11.1"/>
    </reaction>
</comment>
<evidence type="ECO:0000256" key="5">
    <source>
        <dbReference type="ARBA" id="ARBA00022777"/>
    </source>
</evidence>
<dbReference type="EC" id="2.7.11.1" evidence="1"/>
<dbReference type="RefSeq" id="XP_022090665.1">
    <property type="nucleotide sequence ID" value="XM_022234973.1"/>
</dbReference>
<evidence type="ECO:0000256" key="4">
    <source>
        <dbReference type="ARBA" id="ARBA00022741"/>
    </source>
</evidence>
<dbReference type="GO" id="GO:0005524">
    <property type="term" value="F:ATP binding"/>
    <property type="evidence" value="ECO:0007669"/>
    <property type="project" value="UniProtKB-KW"/>
</dbReference>
<evidence type="ECO:0000256" key="8">
    <source>
        <dbReference type="ARBA" id="ARBA00048679"/>
    </source>
</evidence>
<protein>
    <recommendedName>
        <fullName evidence="1">non-specific serine/threonine protein kinase</fullName>
        <ecNumber evidence="1">2.7.11.1</ecNumber>
    </recommendedName>
</protein>
<gene>
    <name evidence="12 13" type="primary">LOC110979300</name>
</gene>
<evidence type="ECO:0000256" key="6">
    <source>
        <dbReference type="ARBA" id="ARBA00022840"/>
    </source>
</evidence>
<dbReference type="RefSeq" id="XP_022090664.1">
    <property type="nucleotide sequence ID" value="XM_022234972.1"/>
</dbReference>
<keyword evidence="3" id="KW-0808">Transferase</keyword>
<evidence type="ECO:0000256" key="9">
    <source>
        <dbReference type="SAM" id="MobiDB-lite"/>
    </source>
</evidence>
<evidence type="ECO:0000256" key="3">
    <source>
        <dbReference type="ARBA" id="ARBA00022679"/>
    </source>
</evidence>